<dbReference type="Gene3D" id="3.20.20.80">
    <property type="entry name" value="Glycosidases"/>
    <property type="match status" value="1"/>
</dbReference>
<evidence type="ECO:0000256" key="3">
    <source>
        <dbReference type="ARBA" id="ARBA00023295"/>
    </source>
</evidence>
<keyword evidence="6" id="KW-1185">Reference proteome</keyword>
<dbReference type="SUPFAM" id="SSF51445">
    <property type="entry name" value="(Trans)glycosidases"/>
    <property type="match status" value="1"/>
</dbReference>
<sequence length="542" mass="63802">MTEKKQPWWKTAVVYQIYPKSFQDSNGDGIGDIQGIISRLDYLRELGVDALWISPMYCSPQDDNGYDISDYRNIDPMFGTMEDMEELIRESQKRDIRIVMDLVLNHTSDEHIWFQEAKKSKDNPYHDYYVWRDGKEGELPNDMRAVFGGPAWEWVPQLGQYYFHQFSVKQPDLNWENPKVRREIYDMILWWMEKGIGGFRLDVIDQIAKEPDKKITNNGPRLHDFLRELSKETFQKGELLTVGEAWGANTQNAKLYSNPDGSEFSMVFQFEHMVMDQQEGKDKWDLVPLPFVKLKKNLAKWQTQLYGCGWNSLFWDNHDLPRIVSRWGDDGECREMSAKMLATVLHGMQGTPYIYQGEELGMTNVRFEDISQYRDIEIFNMYKERMQQGYSKSEIWESIYAKGRDNARTPMQWNGSTHGGFTEGTPWIGVNPNYRQINAKAERENPNSVYHYYRRLIQLRKEYPVFVEGKFELLLEEDEQIFAYTRTNESCEMLVCANFSGQNVNCELLSEWRQAKQLIHNVQGKLGEELKPYEAVICIREK</sequence>
<dbReference type="InterPro" id="IPR013780">
    <property type="entry name" value="Glyco_hydro_b"/>
</dbReference>
<protein>
    <recommendedName>
        <fullName evidence="4">Glycosyl hydrolase family 13 catalytic domain-containing protein</fullName>
    </recommendedName>
</protein>
<dbReference type="PANTHER" id="PTHR10357">
    <property type="entry name" value="ALPHA-AMYLASE FAMILY MEMBER"/>
    <property type="match status" value="1"/>
</dbReference>
<dbReference type="CDD" id="cd11333">
    <property type="entry name" value="AmyAc_SI_OligoGlu_DGase"/>
    <property type="match status" value="1"/>
</dbReference>
<evidence type="ECO:0000256" key="2">
    <source>
        <dbReference type="ARBA" id="ARBA00022801"/>
    </source>
</evidence>
<dbReference type="NCBIfam" id="NF008183">
    <property type="entry name" value="PRK10933.1"/>
    <property type="match status" value="1"/>
</dbReference>
<dbReference type="eggNOG" id="COG0366">
    <property type="taxonomic scope" value="Bacteria"/>
</dbReference>
<dbReference type="Proteomes" id="UP000003100">
    <property type="component" value="Unassembled WGS sequence"/>
</dbReference>
<reference evidence="5 6" key="1">
    <citation type="submission" date="2009-01" db="EMBL/GenBank/DDBJ databases">
        <authorList>
            <person name="Fulton L."/>
            <person name="Clifton S."/>
            <person name="Fulton B."/>
            <person name="Xu J."/>
            <person name="Minx P."/>
            <person name="Pepin K.H."/>
            <person name="Johnson M."/>
            <person name="Bhonagiri V."/>
            <person name="Nash W.E."/>
            <person name="Mardis E.R."/>
            <person name="Wilson R.K."/>
        </authorList>
    </citation>
    <scope>NUCLEOTIDE SEQUENCE [LARGE SCALE GENOMIC DNA]</scope>
    <source>
        <strain evidence="6">DSM 10507 / JCM 14656 / S5a33</strain>
    </source>
</reference>
<dbReference type="Gene3D" id="3.90.400.10">
    <property type="entry name" value="Oligo-1,6-glucosidase, Domain 2"/>
    <property type="match status" value="1"/>
</dbReference>
<dbReference type="GO" id="GO:0009313">
    <property type="term" value="P:oligosaccharide catabolic process"/>
    <property type="evidence" value="ECO:0007669"/>
    <property type="project" value="TreeGrafter"/>
</dbReference>
<proteinExistence type="inferred from homology"/>
<dbReference type="InterPro" id="IPR017853">
    <property type="entry name" value="GH"/>
</dbReference>
<dbReference type="PATRIC" id="fig|476272.21.peg.1671"/>
<evidence type="ECO:0000313" key="5">
    <source>
        <dbReference type="EMBL" id="EEG48852.1"/>
    </source>
</evidence>
<evidence type="ECO:0000256" key="1">
    <source>
        <dbReference type="ARBA" id="ARBA00008061"/>
    </source>
</evidence>
<feature type="domain" description="Glycosyl hydrolase family 13 catalytic" evidence="4">
    <location>
        <begin position="16"/>
        <end position="408"/>
    </location>
</feature>
<dbReference type="HOGENOM" id="CLU_006462_1_2_9"/>
<dbReference type="InterPro" id="IPR006047">
    <property type="entry name" value="GH13_cat_dom"/>
</dbReference>
<dbReference type="FunFam" id="3.90.400.10:FF:000002">
    <property type="entry name" value="Sucrose isomerase"/>
    <property type="match status" value="1"/>
</dbReference>
<dbReference type="EMBL" id="ACBZ01000121">
    <property type="protein sequence ID" value="EEG48852.1"/>
    <property type="molecule type" value="Genomic_DNA"/>
</dbReference>
<dbReference type="InterPro" id="IPR045857">
    <property type="entry name" value="O16G_dom_2"/>
</dbReference>
<dbReference type="SMART" id="SM00642">
    <property type="entry name" value="Aamy"/>
    <property type="match status" value="1"/>
</dbReference>
<dbReference type="AlphaFoldDB" id="C0CMZ9"/>
<dbReference type="FunFam" id="3.20.20.80:FF:000064">
    <property type="entry name" value="Oligo-1,6-glucosidase"/>
    <property type="match status" value="2"/>
</dbReference>
<comment type="similarity">
    <text evidence="1">Belongs to the glycosyl hydrolase 13 family.</text>
</comment>
<dbReference type="PANTHER" id="PTHR10357:SF179">
    <property type="entry name" value="NEUTRAL AND BASIC AMINO ACID TRANSPORT PROTEIN RBAT"/>
    <property type="match status" value="1"/>
</dbReference>
<accession>C0CMZ9</accession>
<gene>
    <name evidence="5" type="ORF">RUMHYD_02237</name>
</gene>
<keyword evidence="2" id="KW-0378">Hydrolase</keyword>
<keyword evidence="3" id="KW-0326">Glycosidase</keyword>
<reference evidence="5 6" key="2">
    <citation type="submission" date="2009-02" db="EMBL/GenBank/DDBJ databases">
        <title>Draft genome sequence of Blautia hydrogenotrophica DSM 10507 (Ruminococcus hydrogenotrophicus DSM 10507).</title>
        <authorList>
            <person name="Sudarsanam P."/>
            <person name="Ley R."/>
            <person name="Guruge J."/>
            <person name="Turnbaugh P.J."/>
            <person name="Mahowald M."/>
            <person name="Liep D."/>
            <person name="Gordon J."/>
        </authorList>
    </citation>
    <scope>NUCLEOTIDE SEQUENCE [LARGE SCALE GENOMIC DNA]</scope>
    <source>
        <strain evidence="6">DSM 10507 / JCM 14656 / S5a33</strain>
    </source>
</reference>
<dbReference type="SUPFAM" id="SSF51011">
    <property type="entry name" value="Glycosyl hydrolase domain"/>
    <property type="match status" value="1"/>
</dbReference>
<dbReference type="Gene3D" id="2.60.40.1180">
    <property type="entry name" value="Golgi alpha-mannosidase II"/>
    <property type="match status" value="1"/>
</dbReference>
<organism evidence="5 6">
    <name type="scientific">Blautia hydrogenotrophica (strain DSM 10507 / JCM 14656 / S5a33)</name>
    <name type="common">Ruminococcus hydrogenotrophicus</name>
    <dbReference type="NCBI Taxonomy" id="476272"/>
    <lineage>
        <taxon>Bacteria</taxon>
        <taxon>Bacillati</taxon>
        <taxon>Bacillota</taxon>
        <taxon>Clostridia</taxon>
        <taxon>Lachnospirales</taxon>
        <taxon>Lachnospiraceae</taxon>
        <taxon>Blautia</taxon>
    </lineage>
</organism>
<evidence type="ECO:0000259" key="4">
    <source>
        <dbReference type="SMART" id="SM00642"/>
    </source>
</evidence>
<dbReference type="Pfam" id="PF00128">
    <property type="entry name" value="Alpha-amylase"/>
    <property type="match status" value="1"/>
</dbReference>
<evidence type="ECO:0000313" key="6">
    <source>
        <dbReference type="Proteomes" id="UP000003100"/>
    </source>
</evidence>
<dbReference type="GeneID" id="86821010"/>
<name>C0CMZ9_BLAHS</name>
<dbReference type="RefSeq" id="WP_005949425.1">
    <property type="nucleotide sequence ID" value="NZ_CP136423.1"/>
</dbReference>
<comment type="caution">
    <text evidence="5">The sequence shown here is derived from an EMBL/GenBank/DDBJ whole genome shotgun (WGS) entry which is preliminary data.</text>
</comment>
<dbReference type="GO" id="GO:0004556">
    <property type="term" value="F:alpha-amylase activity"/>
    <property type="evidence" value="ECO:0007669"/>
    <property type="project" value="TreeGrafter"/>
</dbReference>